<comment type="caution">
    <text evidence="20">The sequence shown here is derived from an EMBL/GenBank/DDBJ whole genome shotgun (WGS) entry which is preliminary data.</text>
</comment>
<feature type="coiled-coil region" evidence="19">
    <location>
        <begin position="37"/>
        <end position="75"/>
    </location>
</feature>
<feature type="transmembrane region" description="Helical" evidence="17">
    <location>
        <begin position="6"/>
        <end position="23"/>
    </location>
</feature>
<accession>A0A2G3PQA5</accession>
<evidence type="ECO:0000256" key="12">
    <source>
        <dbReference type="ARBA" id="ARBA00023268"/>
    </source>
</evidence>
<dbReference type="InterPro" id="IPR028987">
    <property type="entry name" value="ATP_synth_B-like_membr_sf"/>
</dbReference>
<evidence type="ECO:0000256" key="7">
    <source>
        <dbReference type="ARBA" id="ARBA00022692"/>
    </source>
</evidence>
<keyword evidence="8 17" id="KW-0375">Hydrogen ion transport</keyword>
<evidence type="ECO:0000256" key="17">
    <source>
        <dbReference type="HAMAP-Rule" id="MF_01398"/>
    </source>
</evidence>
<dbReference type="Proteomes" id="UP000225108">
    <property type="component" value="Unassembled WGS sequence"/>
</dbReference>
<evidence type="ECO:0000313" key="21">
    <source>
        <dbReference type="Proteomes" id="UP000225108"/>
    </source>
</evidence>
<evidence type="ECO:0000256" key="6">
    <source>
        <dbReference type="ARBA" id="ARBA00022547"/>
    </source>
</evidence>
<evidence type="ECO:0000256" key="13">
    <source>
        <dbReference type="ARBA" id="ARBA00023310"/>
    </source>
</evidence>
<dbReference type="InterPro" id="IPR002146">
    <property type="entry name" value="ATP_synth_b/b'su_bac/chlpt"/>
</dbReference>
<evidence type="ECO:0000256" key="15">
    <source>
        <dbReference type="ARBA" id="ARBA00025198"/>
    </source>
</evidence>
<comment type="similarity">
    <text evidence="18">Belongs to the ATPase delta chain family.</text>
</comment>
<keyword evidence="7 17" id="KW-0812">Transmembrane</keyword>
<dbReference type="Pfam" id="PF00430">
    <property type="entry name" value="ATP-synt_B"/>
    <property type="match status" value="1"/>
</dbReference>
<dbReference type="Pfam" id="PF00213">
    <property type="entry name" value="OSCP"/>
    <property type="match status" value="1"/>
</dbReference>
<keyword evidence="9 17" id="KW-1133">Transmembrane helix</keyword>
<keyword evidence="12" id="KW-0511">Multifunctional enzyme</keyword>
<evidence type="ECO:0000256" key="4">
    <source>
        <dbReference type="ARBA" id="ARBA00022448"/>
    </source>
</evidence>
<comment type="function">
    <text evidence="14">This fusion protein includes a component of the F(0) channel (subunit b) and of the F(1) subunit (subunit delta). Two copies of subunit b and one of delta together form the peripheral 'stator' stalk which links F(1) to F(0).</text>
</comment>
<comment type="subcellular location">
    <subcellularLocation>
        <location evidence="18">Cell membrane</location>
        <topology evidence="18">Peripheral membrane protein</topology>
    </subcellularLocation>
    <subcellularLocation>
        <location evidence="1 17">Cell membrane</location>
        <topology evidence="1 17">Single-pass membrane protein</topology>
    </subcellularLocation>
</comment>
<comment type="similarity">
    <text evidence="3">In the N-terminal section; belongs to the ATPase B chain family.</text>
</comment>
<keyword evidence="5 17" id="KW-1003">Cell membrane</keyword>
<dbReference type="InterPro" id="IPR000711">
    <property type="entry name" value="ATPase_OSCP/dsu"/>
</dbReference>
<evidence type="ECO:0000256" key="5">
    <source>
        <dbReference type="ARBA" id="ARBA00022475"/>
    </source>
</evidence>
<keyword evidence="10 17" id="KW-0406">Ion transport</keyword>
<dbReference type="GO" id="GO:0005886">
    <property type="term" value="C:plasma membrane"/>
    <property type="evidence" value="ECO:0007669"/>
    <property type="project" value="UniProtKB-SubCell"/>
</dbReference>
<organism evidence="20 21">
    <name type="scientific">Williamsia marianensis</name>
    <dbReference type="NCBI Taxonomy" id="85044"/>
    <lineage>
        <taxon>Bacteria</taxon>
        <taxon>Bacillati</taxon>
        <taxon>Actinomycetota</taxon>
        <taxon>Actinomycetes</taxon>
        <taxon>Mycobacteriales</taxon>
        <taxon>Nocardiaceae</taxon>
        <taxon>Williamsia</taxon>
    </lineage>
</organism>
<comment type="subunit">
    <text evidence="16 17">F-type ATPases have 2 components, F(1) - the catalytic core - and F(0) - the membrane proton channel. F(1) has five subunits: alpha(3), beta(3), gamma(1), delta(1), epsilon(1). F(0) has three main subunits: a(1), b(2) and c(10-14). The alpha and beta chains form an alternating ring which encloses part of the gamma chain. F(1) is attached to F(0) by a central stalk formed by the gamma and epsilon chains, while a peripheral stalk is formed by the delta and b chains.</text>
</comment>
<evidence type="ECO:0000256" key="14">
    <source>
        <dbReference type="ARBA" id="ARBA00024925"/>
    </source>
</evidence>
<reference evidence="20 21" key="1">
    <citation type="submission" date="2017-10" db="EMBL/GenBank/DDBJ databases">
        <title>The draft genome sequence of Williamsia sp. BULT 1.1 isolated from the semi-arid grassland soils from South Africa.</title>
        <authorList>
            <person name="Kabwe M.H."/>
            <person name="Govender N."/>
            <person name="Mutseka Lunga P."/>
            <person name="Vikram S."/>
            <person name="Makhalanyane T.P."/>
        </authorList>
    </citation>
    <scope>NUCLEOTIDE SEQUENCE [LARGE SCALE GENOMIC DNA]</scope>
    <source>
        <strain evidence="20 21">BULT 1.1</strain>
    </source>
</reference>
<dbReference type="RefSeq" id="WP_099383244.1">
    <property type="nucleotide sequence ID" value="NZ_PEBD01000008.1"/>
</dbReference>
<name>A0A2G3PQA5_WILMA</name>
<evidence type="ECO:0000313" key="20">
    <source>
        <dbReference type="EMBL" id="PHV67262.1"/>
    </source>
</evidence>
<comment type="function">
    <text evidence="15 17">F(1)F(0) ATP synthase produces ATP from ADP in the presence of a proton or sodium gradient. F-type ATPases consist of two structural domains, F(1) containing the extramembraneous catalytic core and F(0) containing the membrane proton channel, linked together by a central stalk and a peripheral stalk. During catalysis, ATP synthesis in the catalytic domain of F(1) is coupled via a rotary mechanism of the central stalk subunits to proton translocation.</text>
</comment>
<gene>
    <name evidence="17" type="primary">atpF</name>
    <name evidence="18" type="synonym">atpH</name>
    <name evidence="20" type="ORF">CSW57_13830</name>
</gene>
<dbReference type="PANTHER" id="PTHR11910">
    <property type="entry name" value="ATP SYNTHASE DELTA CHAIN"/>
    <property type="match status" value="1"/>
</dbReference>
<evidence type="ECO:0000256" key="9">
    <source>
        <dbReference type="ARBA" id="ARBA00022989"/>
    </source>
</evidence>
<dbReference type="AlphaFoldDB" id="A0A2G3PQA5"/>
<dbReference type="CDD" id="cd06503">
    <property type="entry name" value="ATP-synt_Fo_b"/>
    <property type="match status" value="1"/>
</dbReference>
<keyword evidence="13 17" id="KW-0066">ATP synthesis</keyword>
<dbReference type="SUPFAM" id="SSF81573">
    <property type="entry name" value="F1F0 ATP synthase subunit B, membrane domain"/>
    <property type="match status" value="1"/>
</dbReference>
<dbReference type="Gene3D" id="1.20.5.620">
    <property type="entry name" value="F1F0 ATP synthase subunit B, membrane domain"/>
    <property type="match status" value="1"/>
</dbReference>
<dbReference type="HAMAP" id="MF_01416">
    <property type="entry name" value="ATP_synth_delta_bact"/>
    <property type="match status" value="1"/>
</dbReference>
<dbReference type="InterPro" id="IPR005864">
    <property type="entry name" value="ATP_synth_F0_bsu_bac"/>
</dbReference>
<comment type="function">
    <text evidence="17">Component of the F(0) channel, it forms part of the peripheral stalk, linking F(1) to F(0).</text>
</comment>
<evidence type="ECO:0000256" key="10">
    <source>
        <dbReference type="ARBA" id="ARBA00023065"/>
    </source>
</evidence>
<keyword evidence="19" id="KW-0175">Coiled coil</keyword>
<dbReference type="NCBIfam" id="NF009961">
    <property type="entry name" value="PRK13428.1"/>
    <property type="match status" value="1"/>
</dbReference>
<keyword evidence="11 17" id="KW-0472">Membrane</keyword>
<evidence type="ECO:0000256" key="19">
    <source>
        <dbReference type="SAM" id="Coils"/>
    </source>
</evidence>
<keyword evidence="18" id="KW-0139">CF(1)</keyword>
<evidence type="ECO:0000256" key="16">
    <source>
        <dbReference type="ARBA" id="ARBA00025830"/>
    </source>
</evidence>
<keyword evidence="6 17" id="KW-0138">CF(0)</keyword>
<protein>
    <recommendedName>
        <fullName evidence="17 18">Multifunctional fusion protein</fullName>
    </recommendedName>
    <domain>
        <recommendedName>
            <fullName evidence="17">ATP synthase subunit b</fullName>
        </recommendedName>
        <alternativeName>
            <fullName evidence="17">ATP synthase F(0) sector subunit b</fullName>
        </alternativeName>
        <alternativeName>
            <fullName evidence="17">ATPase subunit I</fullName>
        </alternativeName>
        <alternativeName>
            <fullName evidence="17">F-type ATPase subunit b</fullName>
            <shortName evidence="17">F-ATPase subunit b</shortName>
        </alternativeName>
    </domain>
    <domain>
        <recommendedName>
            <fullName evidence="18">ATP synthase subunit delta</fullName>
        </recommendedName>
        <alternativeName>
            <fullName evidence="18">ATP synthase F(1) sector subunit delta</fullName>
        </alternativeName>
        <alternativeName>
            <fullName evidence="18">F-type ATPase subunit delta</fullName>
            <shortName evidence="18">F-ATPase subunit delta</shortName>
        </alternativeName>
    </domain>
</protein>
<evidence type="ECO:0000256" key="11">
    <source>
        <dbReference type="ARBA" id="ARBA00023136"/>
    </source>
</evidence>
<evidence type="ECO:0000256" key="3">
    <source>
        <dbReference type="ARBA" id="ARBA00010811"/>
    </source>
</evidence>
<evidence type="ECO:0000256" key="18">
    <source>
        <dbReference type="HAMAP-Rule" id="MF_01416"/>
    </source>
</evidence>
<evidence type="ECO:0000256" key="8">
    <source>
        <dbReference type="ARBA" id="ARBA00022781"/>
    </source>
</evidence>
<dbReference type="GO" id="GO:0045259">
    <property type="term" value="C:proton-transporting ATP synthase complex"/>
    <property type="evidence" value="ECO:0007669"/>
    <property type="project" value="UniProtKB-KW"/>
</dbReference>
<proteinExistence type="inferred from homology"/>
<evidence type="ECO:0000256" key="2">
    <source>
        <dbReference type="ARBA" id="ARBA00010377"/>
    </source>
</evidence>
<dbReference type="EMBL" id="PEBD01000008">
    <property type="protein sequence ID" value="PHV67262.1"/>
    <property type="molecule type" value="Genomic_DNA"/>
</dbReference>
<dbReference type="GO" id="GO:0046933">
    <property type="term" value="F:proton-transporting ATP synthase activity, rotational mechanism"/>
    <property type="evidence" value="ECO:0007669"/>
    <property type="project" value="UniProtKB-UniRule"/>
</dbReference>
<keyword evidence="4 17" id="KW-0813">Transport</keyword>
<dbReference type="NCBIfam" id="TIGR01144">
    <property type="entry name" value="ATP_synt_b"/>
    <property type="match status" value="1"/>
</dbReference>
<dbReference type="HAMAP" id="MF_01398">
    <property type="entry name" value="ATP_synth_b_bprime"/>
    <property type="match status" value="1"/>
</dbReference>
<comment type="function">
    <text evidence="18">This protein is part of the stalk that links CF(0) to CF(1). It either transmits conformational changes from CF(0) to CF(1) or is implicated in proton conduction.</text>
</comment>
<comment type="similarity">
    <text evidence="2">In the C-terminal section; belongs to the ATPase delta chain family.</text>
</comment>
<comment type="similarity">
    <text evidence="17">Belongs to the ATPase B chain family.</text>
</comment>
<evidence type="ECO:0000256" key="1">
    <source>
        <dbReference type="ARBA" id="ARBA00004162"/>
    </source>
</evidence>
<sequence length="451" mass="48392">MDIFIGQLVGFAVVVFVFIRYVLPPLRKAVAAQKETIATQVAESEQAKARLAEAKDAHATALEQARAEASQIREEARGDAQAIAEQMRNQADSEVKRITEHGKAQVALNRQALIRQLRGELGLASLDVAGDLVREHLEDPKAKQDSFDRVLAELEQMAAEGGVAPESTSTGEAIGTHSMRAASRESVRTLARTFDEKTGSADVEQLRTIGDELGSVAILLAANPVLRKHLAESTDEPQHKASLIDSILSGKVSDTTLDIVKSAVDAKWSATADFLTALERLARLALLTVADRSGKIGEVEDELFRLGRLLLAEPDLSRLLSDSNAPAEGRLQLLDRVIGGKVTDETGALVRQAVQLQRGHQPIDVTVSGIAELAAARRGESVAHVIAAALPTDAQIERLSTVLGRIYGRDMSVQIEIDEQLLGGFKVIVADEVIEGDVASRLAKASETLPS</sequence>
<dbReference type="NCBIfam" id="NF009967">
    <property type="entry name" value="PRK13430.1"/>
    <property type="match status" value="1"/>
</dbReference>